<dbReference type="EMBL" id="KN826067">
    <property type="protein sequence ID" value="KIK80236.1"/>
    <property type="molecule type" value="Genomic_DNA"/>
</dbReference>
<reference evidence="2 3" key="1">
    <citation type="submission" date="2014-04" db="EMBL/GenBank/DDBJ databases">
        <authorList>
            <consortium name="DOE Joint Genome Institute"/>
            <person name="Kuo A."/>
            <person name="Kohler A."/>
            <person name="Jargeat P."/>
            <person name="Nagy L.G."/>
            <person name="Floudas D."/>
            <person name="Copeland A."/>
            <person name="Barry K.W."/>
            <person name="Cichocki N."/>
            <person name="Veneault-Fourrey C."/>
            <person name="LaButti K."/>
            <person name="Lindquist E.A."/>
            <person name="Lipzen A."/>
            <person name="Lundell T."/>
            <person name="Morin E."/>
            <person name="Murat C."/>
            <person name="Sun H."/>
            <person name="Tunlid A."/>
            <person name="Henrissat B."/>
            <person name="Grigoriev I.V."/>
            <person name="Hibbett D.S."/>
            <person name="Martin F."/>
            <person name="Nordberg H.P."/>
            <person name="Cantor M.N."/>
            <person name="Hua S.X."/>
        </authorList>
    </citation>
    <scope>NUCLEOTIDE SEQUENCE [LARGE SCALE GENOMIC DNA]</scope>
    <source>
        <strain evidence="2 3">Ve08.2h10</strain>
    </source>
</reference>
<organism evidence="2 3">
    <name type="scientific">Paxillus rubicundulus Ve08.2h10</name>
    <dbReference type="NCBI Taxonomy" id="930991"/>
    <lineage>
        <taxon>Eukaryota</taxon>
        <taxon>Fungi</taxon>
        <taxon>Dikarya</taxon>
        <taxon>Basidiomycota</taxon>
        <taxon>Agaricomycotina</taxon>
        <taxon>Agaricomycetes</taxon>
        <taxon>Agaricomycetidae</taxon>
        <taxon>Boletales</taxon>
        <taxon>Paxilineae</taxon>
        <taxon>Paxillaceae</taxon>
        <taxon>Paxillus</taxon>
    </lineage>
</organism>
<dbReference type="OrthoDB" id="2681506at2759"/>
<feature type="compositionally biased region" description="Low complexity" evidence="1">
    <location>
        <begin position="130"/>
        <end position="149"/>
    </location>
</feature>
<feature type="compositionally biased region" description="Polar residues" evidence="1">
    <location>
        <begin position="106"/>
        <end position="125"/>
    </location>
</feature>
<sequence>MVPKTWGKATVSAKELVYTHIYKVFPFLQQAKSDWKLDLLCGNNYPGWYQNNGQGKLPADQEVKEEDNANADTDTDELGTETSKKQKATGKQCKSEVVEKRMKVGSDSQSPPLTTSHSTSESNSPLPEASIGSQLPSGSLPLLLAPAPV</sequence>
<evidence type="ECO:0000313" key="3">
    <source>
        <dbReference type="Proteomes" id="UP000054538"/>
    </source>
</evidence>
<dbReference type="AlphaFoldDB" id="A0A0D0D8Z7"/>
<keyword evidence="3" id="KW-1185">Reference proteome</keyword>
<proteinExistence type="predicted"/>
<evidence type="ECO:0000313" key="2">
    <source>
        <dbReference type="EMBL" id="KIK80236.1"/>
    </source>
</evidence>
<dbReference type="InParanoid" id="A0A0D0D8Z7"/>
<feature type="region of interest" description="Disordered" evidence="1">
    <location>
        <begin position="50"/>
        <end position="149"/>
    </location>
</feature>
<name>A0A0D0D8Z7_9AGAM</name>
<evidence type="ECO:0000256" key="1">
    <source>
        <dbReference type="SAM" id="MobiDB-lite"/>
    </source>
</evidence>
<feature type="compositionally biased region" description="Acidic residues" evidence="1">
    <location>
        <begin position="63"/>
        <end position="79"/>
    </location>
</feature>
<gene>
    <name evidence="2" type="ORF">PAXRUDRAFT_15896</name>
</gene>
<accession>A0A0D0D8Z7</accession>
<protein>
    <submittedName>
        <fullName evidence="2">Uncharacterized protein</fullName>
    </submittedName>
</protein>
<feature type="compositionally biased region" description="Basic and acidic residues" evidence="1">
    <location>
        <begin position="93"/>
        <end position="104"/>
    </location>
</feature>
<reference evidence="3" key="2">
    <citation type="submission" date="2015-01" db="EMBL/GenBank/DDBJ databases">
        <title>Evolutionary Origins and Diversification of the Mycorrhizal Mutualists.</title>
        <authorList>
            <consortium name="DOE Joint Genome Institute"/>
            <consortium name="Mycorrhizal Genomics Consortium"/>
            <person name="Kohler A."/>
            <person name="Kuo A."/>
            <person name="Nagy L.G."/>
            <person name="Floudas D."/>
            <person name="Copeland A."/>
            <person name="Barry K.W."/>
            <person name="Cichocki N."/>
            <person name="Veneault-Fourrey C."/>
            <person name="LaButti K."/>
            <person name="Lindquist E.A."/>
            <person name="Lipzen A."/>
            <person name="Lundell T."/>
            <person name="Morin E."/>
            <person name="Murat C."/>
            <person name="Riley R."/>
            <person name="Ohm R."/>
            <person name="Sun H."/>
            <person name="Tunlid A."/>
            <person name="Henrissat B."/>
            <person name="Grigoriev I.V."/>
            <person name="Hibbett D.S."/>
            <person name="Martin F."/>
        </authorList>
    </citation>
    <scope>NUCLEOTIDE SEQUENCE [LARGE SCALE GENOMIC DNA]</scope>
    <source>
        <strain evidence="3">Ve08.2h10</strain>
    </source>
</reference>
<dbReference type="Proteomes" id="UP000054538">
    <property type="component" value="Unassembled WGS sequence"/>
</dbReference>
<dbReference type="HOGENOM" id="CLU_1750289_0_0_1"/>